<feature type="compositionally biased region" description="Polar residues" evidence="1">
    <location>
        <begin position="37"/>
        <end position="57"/>
    </location>
</feature>
<proteinExistence type="predicted"/>
<accession>A0A2Z7BA47</accession>
<sequence length="165" mass="17336">METSDPSLVPPSSVSPPDHPDTLRRGLNPAKVPRCDPSSTSSPSFLQDLPSSSTSESGAVAPTPVSEPDICVQNFSSHSVPSPPASPLEISSALMTELIAGQGQSSIDLGTRALDSVSHDGFDSFLGSESCDGREHGQSSLDVDMTNALKRKKDLDSRPPRGPRR</sequence>
<organism evidence="2 3">
    <name type="scientific">Dorcoceras hygrometricum</name>
    <dbReference type="NCBI Taxonomy" id="472368"/>
    <lineage>
        <taxon>Eukaryota</taxon>
        <taxon>Viridiplantae</taxon>
        <taxon>Streptophyta</taxon>
        <taxon>Embryophyta</taxon>
        <taxon>Tracheophyta</taxon>
        <taxon>Spermatophyta</taxon>
        <taxon>Magnoliopsida</taxon>
        <taxon>eudicotyledons</taxon>
        <taxon>Gunneridae</taxon>
        <taxon>Pentapetalae</taxon>
        <taxon>asterids</taxon>
        <taxon>lamiids</taxon>
        <taxon>Lamiales</taxon>
        <taxon>Gesneriaceae</taxon>
        <taxon>Didymocarpoideae</taxon>
        <taxon>Trichosporeae</taxon>
        <taxon>Loxocarpinae</taxon>
        <taxon>Dorcoceras</taxon>
    </lineage>
</organism>
<name>A0A2Z7BA47_9LAMI</name>
<protein>
    <submittedName>
        <fullName evidence="2">Uncharacterized protein</fullName>
    </submittedName>
</protein>
<feature type="region of interest" description="Disordered" evidence="1">
    <location>
        <begin position="125"/>
        <end position="165"/>
    </location>
</feature>
<feature type="compositionally biased region" description="Low complexity" evidence="1">
    <location>
        <begin position="1"/>
        <end position="16"/>
    </location>
</feature>
<gene>
    <name evidence="2" type="ORF">F511_14991</name>
</gene>
<evidence type="ECO:0000313" key="2">
    <source>
        <dbReference type="EMBL" id="KZV31110.1"/>
    </source>
</evidence>
<dbReference type="EMBL" id="KV007743">
    <property type="protein sequence ID" value="KZV31110.1"/>
    <property type="molecule type" value="Genomic_DNA"/>
</dbReference>
<evidence type="ECO:0000256" key="1">
    <source>
        <dbReference type="SAM" id="MobiDB-lite"/>
    </source>
</evidence>
<feature type="region of interest" description="Disordered" evidence="1">
    <location>
        <begin position="1"/>
        <end position="88"/>
    </location>
</feature>
<reference evidence="2 3" key="1">
    <citation type="journal article" date="2015" name="Proc. Natl. Acad. Sci. U.S.A.">
        <title>The resurrection genome of Boea hygrometrica: A blueprint for survival of dehydration.</title>
        <authorList>
            <person name="Xiao L."/>
            <person name="Yang G."/>
            <person name="Zhang L."/>
            <person name="Yang X."/>
            <person name="Zhao S."/>
            <person name="Ji Z."/>
            <person name="Zhou Q."/>
            <person name="Hu M."/>
            <person name="Wang Y."/>
            <person name="Chen M."/>
            <person name="Xu Y."/>
            <person name="Jin H."/>
            <person name="Xiao X."/>
            <person name="Hu G."/>
            <person name="Bao F."/>
            <person name="Hu Y."/>
            <person name="Wan P."/>
            <person name="Li L."/>
            <person name="Deng X."/>
            <person name="Kuang T."/>
            <person name="Xiang C."/>
            <person name="Zhu J.K."/>
            <person name="Oliver M.J."/>
            <person name="He Y."/>
        </authorList>
    </citation>
    <scope>NUCLEOTIDE SEQUENCE [LARGE SCALE GENOMIC DNA]</scope>
    <source>
        <strain evidence="3">cv. XS01</strain>
    </source>
</reference>
<evidence type="ECO:0000313" key="3">
    <source>
        <dbReference type="Proteomes" id="UP000250235"/>
    </source>
</evidence>
<dbReference type="AlphaFoldDB" id="A0A2Z7BA47"/>
<keyword evidence="3" id="KW-1185">Reference proteome</keyword>
<dbReference type="Proteomes" id="UP000250235">
    <property type="component" value="Unassembled WGS sequence"/>
</dbReference>